<proteinExistence type="predicted"/>
<keyword evidence="2" id="KW-1133">Transmembrane helix</keyword>
<evidence type="ECO:0000256" key="2">
    <source>
        <dbReference type="SAM" id="Phobius"/>
    </source>
</evidence>
<keyword evidence="4" id="KW-1185">Reference proteome</keyword>
<evidence type="ECO:0000313" key="4">
    <source>
        <dbReference type="Proteomes" id="UP001232063"/>
    </source>
</evidence>
<comment type="caution">
    <text evidence="3">The sequence shown here is derived from an EMBL/GenBank/DDBJ whole genome shotgun (WGS) entry which is preliminary data.</text>
</comment>
<organism evidence="3 4">
    <name type="scientific">Xanthocytophaga agilis</name>
    <dbReference type="NCBI Taxonomy" id="3048010"/>
    <lineage>
        <taxon>Bacteria</taxon>
        <taxon>Pseudomonadati</taxon>
        <taxon>Bacteroidota</taxon>
        <taxon>Cytophagia</taxon>
        <taxon>Cytophagales</taxon>
        <taxon>Rhodocytophagaceae</taxon>
        <taxon>Xanthocytophaga</taxon>
    </lineage>
</organism>
<dbReference type="Proteomes" id="UP001232063">
    <property type="component" value="Unassembled WGS sequence"/>
</dbReference>
<feature type="transmembrane region" description="Helical" evidence="2">
    <location>
        <begin position="45"/>
        <end position="67"/>
    </location>
</feature>
<gene>
    <name evidence="3" type="ORF">QNI22_36305</name>
</gene>
<keyword evidence="2" id="KW-0472">Membrane</keyword>
<reference evidence="3" key="1">
    <citation type="submission" date="2023-05" db="EMBL/GenBank/DDBJ databases">
        <authorList>
            <person name="Zhang X."/>
        </authorList>
    </citation>
    <scope>NUCLEOTIDE SEQUENCE</scope>
    <source>
        <strain evidence="3">BD1B2-1</strain>
    </source>
</reference>
<feature type="compositionally biased region" description="Basic and acidic residues" evidence="1">
    <location>
        <begin position="92"/>
        <end position="103"/>
    </location>
</feature>
<evidence type="ECO:0000256" key="1">
    <source>
        <dbReference type="SAM" id="MobiDB-lite"/>
    </source>
</evidence>
<feature type="region of interest" description="Disordered" evidence="1">
    <location>
        <begin position="92"/>
        <end position="149"/>
    </location>
</feature>
<dbReference type="AlphaFoldDB" id="A0AAE3RAG6"/>
<dbReference type="RefSeq" id="WP_314518971.1">
    <property type="nucleotide sequence ID" value="NZ_JASJOU010000020.1"/>
</dbReference>
<name>A0AAE3RAG6_9BACT</name>
<evidence type="ECO:0000313" key="3">
    <source>
        <dbReference type="EMBL" id="MDJ1506180.1"/>
    </source>
</evidence>
<feature type="compositionally biased region" description="Polar residues" evidence="1">
    <location>
        <begin position="111"/>
        <end position="134"/>
    </location>
</feature>
<protein>
    <submittedName>
        <fullName evidence="3">Uncharacterized protein</fullName>
    </submittedName>
</protein>
<dbReference type="EMBL" id="JASJOU010000020">
    <property type="protein sequence ID" value="MDJ1506180.1"/>
    <property type="molecule type" value="Genomic_DNA"/>
</dbReference>
<keyword evidence="2" id="KW-0812">Transmembrane</keyword>
<sequence length="263" mass="29441">MHKQKKHPVDDLFTKRLYDVEKMPSSRAWDELQGRMTKKKESKKGLYLSIAAAIALLILGLVGIRYWREDKGIQMAVSDPHKVNKPTVPVKSIEDREKTENTKNVEITRPTAESHTTYSNSETDISSNQKSGKNVKQPEPKKVVSPINENEDKLIAKGPDLPVIDKKTQPDDKITVTPKEEMIASVVPAVRPETRSQENTVTVVVVEVADANLTASNKGDTTDEPIARKAGKLWQAIKKAKKSEINLDKEAIVAWVKDRNTKN</sequence>
<accession>A0AAE3RAG6</accession>